<dbReference type="Gene3D" id="2.40.10.10">
    <property type="entry name" value="Trypsin-like serine proteases"/>
    <property type="match status" value="2"/>
</dbReference>
<evidence type="ECO:0000313" key="1">
    <source>
        <dbReference type="EMBL" id="MVU81826.1"/>
    </source>
</evidence>
<dbReference type="Proteomes" id="UP000466794">
    <property type="component" value="Unassembled WGS sequence"/>
</dbReference>
<dbReference type="PROSITE" id="PS00134">
    <property type="entry name" value="TRYPSIN_HIS"/>
    <property type="match status" value="1"/>
</dbReference>
<dbReference type="EMBL" id="WRPP01000007">
    <property type="protein sequence ID" value="MVU81826.1"/>
    <property type="molecule type" value="Genomic_DNA"/>
</dbReference>
<dbReference type="Gene3D" id="3.30.300.50">
    <property type="match status" value="1"/>
</dbReference>
<name>A0A7K1V5F6_9NOCA</name>
<dbReference type="InterPro" id="IPR043504">
    <property type="entry name" value="Peptidase_S1_PA_chymotrypsin"/>
</dbReference>
<dbReference type="InterPro" id="IPR009003">
    <property type="entry name" value="Peptidase_S1_PA"/>
</dbReference>
<proteinExistence type="predicted"/>
<dbReference type="InterPro" id="IPR018114">
    <property type="entry name" value="TRYPSIN_HIS"/>
</dbReference>
<dbReference type="GO" id="GO:0006508">
    <property type="term" value="P:proteolysis"/>
    <property type="evidence" value="ECO:0007669"/>
    <property type="project" value="InterPro"/>
</dbReference>
<evidence type="ECO:0000313" key="2">
    <source>
        <dbReference type="Proteomes" id="UP000466794"/>
    </source>
</evidence>
<dbReference type="SUPFAM" id="SSF50494">
    <property type="entry name" value="Trypsin-like serine proteases"/>
    <property type="match status" value="1"/>
</dbReference>
<dbReference type="CDD" id="cd21112">
    <property type="entry name" value="alphaLP-like"/>
    <property type="match status" value="1"/>
</dbReference>
<dbReference type="AlphaFoldDB" id="A0A7K1V5F6"/>
<gene>
    <name evidence="1" type="ORF">GPX89_31890</name>
</gene>
<dbReference type="RefSeq" id="WP_157391424.1">
    <property type="nucleotide sequence ID" value="NZ_WRPP01000007.1"/>
</dbReference>
<keyword evidence="2" id="KW-1185">Reference proteome</keyword>
<dbReference type="InterPro" id="IPR035070">
    <property type="entry name" value="Streptogrisin_prodomain"/>
</dbReference>
<organism evidence="1 2">
    <name type="scientific">Nocardia terrae</name>
    <dbReference type="NCBI Taxonomy" id="2675851"/>
    <lineage>
        <taxon>Bacteria</taxon>
        <taxon>Bacillati</taxon>
        <taxon>Actinomycetota</taxon>
        <taxon>Actinomycetes</taxon>
        <taxon>Mycobacteriales</taxon>
        <taxon>Nocardiaceae</taxon>
        <taxon>Nocardia</taxon>
    </lineage>
</organism>
<sequence length="411" mass="42368">MANLRWQAGRACLLVAAVVGLMSVVPVTGRAADGRVENTAELPAGLVAAIGRDLGLDAGEYLRRVDSAQRLSVFAAEMRDRHPGAVRGSWLDGRGTAEVAVQPGDDGARAAVRAAGFTLADAGGEDVGGEDAGGVEPGDISLVAGPVANSFAPQVTGGDRYVVDNGSACSWAFNALDAEGNPAAVTAGHCDAATGQEDRPAGGDRGTHELTSDLKIGAQNGSFEESVMDGVRDYAVVRIADDARDSFRNNLVRTSSGTLPITGVGVPVVGEPVCKSGATTGFTCGVILEVDQPDPQRPPIRFTHTALSLPGDSGGALVSGTLAMGIVSRGGYTDDPTRFPTDKPDAVQTPPLPSPLKEIVRRILAGGSRADFERISPLADTIFRAHPQLTMIAQSMADVVAENPGLQIRTN</sequence>
<reference evidence="1 2" key="1">
    <citation type="submission" date="2019-12" db="EMBL/GenBank/DDBJ databases">
        <title>Nocardia sp. nov. ET3-3 isolated from soil.</title>
        <authorList>
            <person name="Kanchanasin P."/>
            <person name="Tanasupawat S."/>
            <person name="Yuki M."/>
            <person name="Kudo T."/>
        </authorList>
    </citation>
    <scope>NUCLEOTIDE SEQUENCE [LARGE SCALE GENOMIC DNA]</scope>
    <source>
        <strain evidence="1 2">ET3-3</strain>
    </source>
</reference>
<dbReference type="GO" id="GO:0004252">
    <property type="term" value="F:serine-type endopeptidase activity"/>
    <property type="evidence" value="ECO:0007669"/>
    <property type="project" value="InterPro"/>
</dbReference>
<protein>
    <submittedName>
        <fullName evidence="1">Uncharacterized protein</fullName>
    </submittedName>
</protein>
<accession>A0A7K1V5F6</accession>
<comment type="caution">
    <text evidence="1">The sequence shown here is derived from an EMBL/GenBank/DDBJ whole genome shotgun (WGS) entry which is preliminary data.</text>
</comment>